<feature type="transmembrane region" description="Helical" evidence="1">
    <location>
        <begin position="50"/>
        <end position="71"/>
    </location>
</feature>
<organism evidence="2 3">
    <name type="scientific">Methanolobus tindarius DSM 2278</name>
    <dbReference type="NCBI Taxonomy" id="1090322"/>
    <lineage>
        <taxon>Archaea</taxon>
        <taxon>Methanobacteriati</taxon>
        <taxon>Methanobacteriota</taxon>
        <taxon>Stenosarchaea group</taxon>
        <taxon>Methanomicrobia</taxon>
        <taxon>Methanosarcinales</taxon>
        <taxon>Methanosarcinaceae</taxon>
        <taxon>Methanolobus</taxon>
    </lineage>
</organism>
<name>W9DRU6_METTI</name>
<dbReference type="RefSeq" id="WP_023846650.1">
    <property type="nucleotide sequence ID" value="NZ_AZAJ01000001.1"/>
</dbReference>
<evidence type="ECO:0000256" key="1">
    <source>
        <dbReference type="SAM" id="Phobius"/>
    </source>
</evidence>
<keyword evidence="1" id="KW-0812">Transmembrane</keyword>
<keyword evidence="1" id="KW-1133">Transmembrane helix</keyword>
<keyword evidence="3" id="KW-1185">Reference proteome</keyword>
<comment type="caution">
    <text evidence="2">The sequence shown here is derived from an EMBL/GenBank/DDBJ whole genome shotgun (WGS) entry which is preliminary data.</text>
</comment>
<dbReference type="Proteomes" id="UP000019483">
    <property type="component" value="Unassembled WGS sequence"/>
</dbReference>
<evidence type="ECO:0008006" key="4">
    <source>
        <dbReference type="Google" id="ProtNLM"/>
    </source>
</evidence>
<keyword evidence="1" id="KW-0472">Membrane</keyword>
<evidence type="ECO:0000313" key="2">
    <source>
        <dbReference type="EMBL" id="ETA69519.1"/>
    </source>
</evidence>
<reference evidence="2 3" key="1">
    <citation type="submission" date="2013-08" db="EMBL/GenBank/DDBJ databases">
        <authorList>
            <consortium name="DOE Joint Genome Institute"/>
            <person name="Eisen J."/>
            <person name="Huntemann M."/>
            <person name="Han J."/>
            <person name="Chen A."/>
            <person name="Kyrpides N."/>
            <person name="Mavromatis K."/>
            <person name="Markowitz V."/>
            <person name="Palaniappan K."/>
            <person name="Ivanova N."/>
            <person name="Schaumberg A."/>
            <person name="Pati A."/>
            <person name="Liolios K."/>
            <person name="Nordberg H.P."/>
            <person name="Cantor M.N."/>
            <person name="Hua S.X."/>
            <person name="Woyke T."/>
        </authorList>
    </citation>
    <scope>NUCLEOTIDE SEQUENCE [LARGE SCALE GENOMIC DNA]</scope>
    <source>
        <strain evidence="2 3">DSM 2278</strain>
    </source>
</reference>
<dbReference type="OrthoDB" id="125878at2157"/>
<evidence type="ECO:0000313" key="3">
    <source>
        <dbReference type="Proteomes" id="UP000019483"/>
    </source>
</evidence>
<sequence>MEEKFNYYRIMSADYYSNLAVSSTLVFWVAYAIFYLLQFMPPDFMWRWKIITTSISVIAIIFLVCRIHFFYSVYMKGVDVTGYIHLANAYKSGGSRVEYKYEFQGEKYWRGNALTHKIFFSNNFREGDEVILRIDSENPKRAVIKDIYF</sequence>
<proteinExistence type="predicted"/>
<gene>
    <name evidence="2" type="ORF">MettiDRAFT_3021</name>
</gene>
<dbReference type="EMBL" id="AZAJ01000001">
    <property type="protein sequence ID" value="ETA69519.1"/>
    <property type="molecule type" value="Genomic_DNA"/>
</dbReference>
<protein>
    <recommendedName>
        <fullName evidence="4">DUF3592 domain-containing protein</fullName>
    </recommendedName>
</protein>
<accession>W9DRU6</accession>
<feature type="transmembrane region" description="Helical" evidence="1">
    <location>
        <begin position="15"/>
        <end position="38"/>
    </location>
</feature>
<dbReference type="AlphaFoldDB" id="W9DRU6"/>